<comment type="caution">
    <text evidence="1">The sequence shown here is derived from an EMBL/GenBank/DDBJ whole genome shotgun (WGS) entry which is preliminary data.</text>
</comment>
<dbReference type="AlphaFoldDB" id="A0A3L7ZS92"/>
<reference evidence="1 2" key="1">
    <citation type="submission" date="2018-09" db="EMBL/GenBank/DDBJ databases">
        <title>Murine metabolic-syndrome-specific gut microbial biobank.</title>
        <authorList>
            <person name="Liu C."/>
        </authorList>
    </citation>
    <scope>NUCLEOTIDE SEQUENCE [LARGE SCALE GENOMIC DNA]</scope>
    <source>
        <strain evidence="1 2">8-P5</strain>
    </source>
</reference>
<organism evidence="1 2">
    <name type="scientific">Parabacteroides distasonis</name>
    <dbReference type="NCBI Taxonomy" id="823"/>
    <lineage>
        <taxon>Bacteria</taxon>
        <taxon>Pseudomonadati</taxon>
        <taxon>Bacteroidota</taxon>
        <taxon>Bacteroidia</taxon>
        <taxon>Bacteroidales</taxon>
        <taxon>Tannerellaceae</taxon>
        <taxon>Parabacteroides</taxon>
    </lineage>
</organism>
<dbReference type="Proteomes" id="UP000278164">
    <property type="component" value="Unassembled WGS sequence"/>
</dbReference>
<name>A0A3L7ZS92_PARDI</name>
<proteinExistence type="predicted"/>
<dbReference type="EMBL" id="RAYI01000006">
    <property type="protein sequence ID" value="RLT74608.1"/>
    <property type="molecule type" value="Genomic_DNA"/>
</dbReference>
<evidence type="ECO:0000313" key="2">
    <source>
        <dbReference type="Proteomes" id="UP000278164"/>
    </source>
</evidence>
<evidence type="ECO:0000313" key="1">
    <source>
        <dbReference type="EMBL" id="RLT74608.1"/>
    </source>
</evidence>
<gene>
    <name evidence="1" type="ORF">D7V78_04365</name>
</gene>
<accession>A0A3L7ZS92</accession>
<protein>
    <submittedName>
        <fullName evidence="1">Uncharacterized protein</fullName>
    </submittedName>
</protein>
<sequence length="287" mass="30740">MANLSGSIGPLTFRVVGEKQVVSRKIQRVRDPRTLPQIDQRIKFPNIVATYRAFRGLLKEGFEARYREGKRLGGTDYNRFLSLNLQSAPVYLTRAESAAGYCVAAPYRVTDGSLVPVRTLGSGPDTCSDIALGGLEITDTTTVAEFAEAVVTNNPLFDYGDAISYVSVLQDVRADTGVPFISVSLHKVSLDAADGAPLRSSAPERGFSVTDGYLGNGPGVGQGAFAWIHSRRGARGPLVSSQRLVVVNALFDLYGGDVAKRAARASYGCVEVPLDPLSPDSPETRGR</sequence>